<dbReference type="PROSITE" id="PS50177">
    <property type="entry name" value="NTF2_DOMAIN"/>
    <property type="match status" value="1"/>
</dbReference>
<name>A0AAD4K8C2_9MUSC</name>
<gene>
    <name evidence="2" type="ORF">KR093_002222</name>
</gene>
<dbReference type="InterPro" id="IPR032710">
    <property type="entry name" value="NTF2-like_dom_sf"/>
</dbReference>
<dbReference type="EMBL" id="JAJJHW010000454">
    <property type="protein sequence ID" value="KAH8385450.1"/>
    <property type="molecule type" value="Genomic_DNA"/>
</dbReference>
<dbReference type="InterPro" id="IPR018222">
    <property type="entry name" value="Nuclear_transport_factor_2_euk"/>
</dbReference>
<reference evidence="2" key="1">
    <citation type="journal article" date="2021" name="Mol. Ecol. Resour.">
        <title>Phylogenomic analyses of the genus Drosophila reveals genomic signals of climate adaptation.</title>
        <authorList>
            <person name="Li F."/>
            <person name="Rane R.V."/>
            <person name="Luria V."/>
            <person name="Xiong Z."/>
            <person name="Chen J."/>
            <person name="Li Z."/>
            <person name="Catullo R.A."/>
            <person name="Griffin P.C."/>
            <person name="Schiffer M."/>
            <person name="Pearce S."/>
            <person name="Lee S.F."/>
            <person name="McElroy K."/>
            <person name="Stocker A."/>
            <person name="Shirriffs J."/>
            <person name="Cockerell F."/>
            <person name="Coppin C."/>
            <person name="Sgro C.M."/>
            <person name="Karger A."/>
            <person name="Cain J.W."/>
            <person name="Weber J.A."/>
            <person name="Santpere G."/>
            <person name="Kirschner M.W."/>
            <person name="Hoffmann A.A."/>
            <person name="Oakeshott J.G."/>
            <person name="Zhang G."/>
        </authorList>
    </citation>
    <scope>NUCLEOTIDE SEQUENCE</scope>
    <source>
        <strain evidence="2">BGI-SZ-2011g</strain>
    </source>
</reference>
<accession>A0AAD4K8C2</accession>
<protein>
    <recommendedName>
        <fullName evidence="1">NTF2 domain-containing protein</fullName>
    </recommendedName>
</protein>
<organism evidence="2 3">
    <name type="scientific">Drosophila rubida</name>
    <dbReference type="NCBI Taxonomy" id="30044"/>
    <lineage>
        <taxon>Eukaryota</taxon>
        <taxon>Metazoa</taxon>
        <taxon>Ecdysozoa</taxon>
        <taxon>Arthropoda</taxon>
        <taxon>Hexapoda</taxon>
        <taxon>Insecta</taxon>
        <taxon>Pterygota</taxon>
        <taxon>Neoptera</taxon>
        <taxon>Endopterygota</taxon>
        <taxon>Diptera</taxon>
        <taxon>Brachycera</taxon>
        <taxon>Muscomorpha</taxon>
        <taxon>Ephydroidea</taxon>
        <taxon>Drosophilidae</taxon>
        <taxon>Drosophila</taxon>
    </lineage>
</organism>
<dbReference type="CDD" id="cd00780">
    <property type="entry name" value="NTF2"/>
    <property type="match status" value="1"/>
</dbReference>
<keyword evidence="3" id="KW-1185">Reference proteome</keyword>
<dbReference type="AlphaFoldDB" id="A0AAD4K8C2"/>
<evidence type="ECO:0000259" key="1">
    <source>
        <dbReference type="PROSITE" id="PS50177"/>
    </source>
</evidence>
<sequence length="152" mass="17289">MALNPQYEDIGKGFVQQYYAIFDDPENRASVVNFYSATDSFMTFEGHQIQGAPKILEKVQVSEFNKIRIHTNIWILNELLFQSLSFQKITRVITTVDSQPTFDGGVLINVLGRLQCDDDPPHAFSQVFVLKTNAGTYFVAHDIFRLNIHNSA</sequence>
<dbReference type="InterPro" id="IPR002075">
    <property type="entry name" value="NTF2_dom"/>
</dbReference>
<dbReference type="InterPro" id="IPR045875">
    <property type="entry name" value="NTF2"/>
</dbReference>
<dbReference type="Gene3D" id="3.10.450.50">
    <property type="match status" value="2"/>
</dbReference>
<dbReference type="PANTHER" id="PTHR12612">
    <property type="entry name" value="NUCLEAR TRANSPORT FACTOR 2"/>
    <property type="match status" value="1"/>
</dbReference>
<dbReference type="FunFam" id="3.10.450.50:FF:000073">
    <property type="entry name" value="Zgc:101555"/>
    <property type="match status" value="1"/>
</dbReference>
<proteinExistence type="predicted"/>
<dbReference type="Proteomes" id="UP001200034">
    <property type="component" value="Unassembled WGS sequence"/>
</dbReference>
<comment type="caution">
    <text evidence="2">The sequence shown here is derived from an EMBL/GenBank/DDBJ whole genome shotgun (WGS) entry which is preliminary data.</text>
</comment>
<evidence type="ECO:0000313" key="3">
    <source>
        <dbReference type="Proteomes" id="UP001200034"/>
    </source>
</evidence>
<dbReference type="SUPFAM" id="SSF54427">
    <property type="entry name" value="NTF2-like"/>
    <property type="match status" value="1"/>
</dbReference>
<evidence type="ECO:0000313" key="2">
    <source>
        <dbReference type="EMBL" id="KAH8385450.1"/>
    </source>
</evidence>
<feature type="domain" description="NTF2" evidence="1">
    <location>
        <begin position="10"/>
        <end position="146"/>
    </location>
</feature>
<dbReference type="GO" id="GO:0006913">
    <property type="term" value="P:nucleocytoplasmic transport"/>
    <property type="evidence" value="ECO:0007669"/>
    <property type="project" value="InterPro"/>
</dbReference>
<dbReference type="Pfam" id="PF02136">
    <property type="entry name" value="NTF2"/>
    <property type="match status" value="2"/>
</dbReference>